<dbReference type="EMBL" id="JAWWNJ010000076">
    <property type="protein sequence ID" value="KAK7006441.1"/>
    <property type="molecule type" value="Genomic_DNA"/>
</dbReference>
<proteinExistence type="predicted"/>
<reference evidence="2 3" key="1">
    <citation type="journal article" date="2024" name="J Genomics">
        <title>Draft genome sequencing and assembly of Favolaschia claudopus CIRM-BRFM 2984 isolated from oak limbs.</title>
        <authorList>
            <person name="Navarro D."/>
            <person name="Drula E."/>
            <person name="Chaduli D."/>
            <person name="Cazenave R."/>
            <person name="Ahrendt S."/>
            <person name="Wang J."/>
            <person name="Lipzen A."/>
            <person name="Daum C."/>
            <person name="Barry K."/>
            <person name="Grigoriev I.V."/>
            <person name="Favel A."/>
            <person name="Rosso M.N."/>
            <person name="Martin F."/>
        </authorList>
    </citation>
    <scope>NUCLEOTIDE SEQUENCE [LARGE SCALE GENOMIC DNA]</scope>
    <source>
        <strain evidence="2 3">CIRM-BRFM 2984</strain>
    </source>
</reference>
<protein>
    <submittedName>
        <fullName evidence="2">Uncharacterized protein</fullName>
    </submittedName>
</protein>
<accession>A0AAW0ABB1</accession>
<feature type="region of interest" description="Disordered" evidence="1">
    <location>
        <begin position="187"/>
        <end position="206"/>
    </location>
</feature>
<evidence type="ECO:0000256" key="1">
    <source>
        <dbReference type="SAM" id="MobiDB-lite"/>
    </source>
</evidence>
<name>A0AAW0ABB1_9AGAR</name>
<organism evidence="2 3">
    <name type="scientific">Favolaschia claudopus</name>
    <dbReference type="NCBI Taxonomy" id="2862362"/>
    <lineage>
        <taxon>Eukaryota</taxon>
        <taxon>Fungi</taxon>
        <taxon>Dikarya</taxon>
        <taxon>Basidiomycota</taxon>
        <taxon>Agaricomycotina</taxon>
        <taxon>Agaricomycetes</taxon>
        <taxon>Agaricomycetidae</taxon>
        <taxon>Agaricales</taxon>
        <taxon>Marasmiineae</taxon>
        <taxon>Mycenaceae</taxon>
        <taxon>Favolaschia</taxon>
    </lineage>
</organism>
<keyword evidence="3" id="KW-1185">Reference proteome</keyword>
<evidence type="ECO:0000313" key="3">
    <source>
        <dbReference type="Proteomes" id="UP001362999"/>
    </source>
</evidence>
<sequence>MADIDFELLYPAECIVQPAGRQTPPPTIKQRVHKYFEVLGSPPPRCTAALTLNHICISPSAERHLSFDYTDHRPPTDEHCMNRLPATVLRAGRGADIDYTMYPRPPSDVLNKKASAERRNTQFKTSSFKFNEFAFTWSLNCALNLSKIKETDILVDLVNFDFIDIKFGWCTRNFIFEYPQHQSKLGPGKGLPASPQIDFSPPPGSQNPNISVYKHGPCALEEHLRLFPSLLLLHEFVGAAVKIVMRGSRTGKDGGRGVGAAGVESIWACKVGAVHGGVETTCFTSGTALGGLEYEADEGGRPVFVPLCGVGGHGGSKREFGLRKCKYWNAPITLKRAGFKLQDLLKRGLSKRRIEEVGCGMSWGQNAKSRVAVAGKEGEVVMGMGWIGGGEHRRWNTSLLDVDSFVSYGIAAAKASRHQSMPVLVRDDSPPTSFRCTWYTRRPAEVDAGWMLNQVNISALRMQKSSRAGCRQRRCELSSSSWVWMKAKSRVTNQSQISHKRPLIAGAFCRPPGTATMGVR</sequence>
<evidence type="ECO:0000313" key="2">
    <source>
        <dbReference type="EMBL" id="KAK7006441.1"/>
    </source>
</evidence>
<comment type="caution">
    <text evidence="2">The sequence shown here is derived from an EMBL/GenBank/DDBJ whole genome shotgun (WGS) entry which is preliminary data.</text>
</comment>
<dbReference type="AlphaFoldDB" id="A0AAW0ABB1"/>
<dbReference type="Proteomes" id="UP001362999">
    <property type="component" value="Unassembled WGS sequence"/>
</dbReference>
<gene>
    <name evidence="2" type="ORF">R3P38DRAFT_2794160</name>
</gene>